<protein>
    <recommendedName>
        <fullName evidence="4">Thyroid hormone receptor interactor 12</fullName>
    </recommendedName>
</protein>
<gene>
    <name evidence="2" type="ORF">M9458_037144</name>
</gene>
<feature type="compositionally biased region" description="Polar residues" evidence="1">
    <location>
        <begin position="139"/>
        <end position="150"/>
    </location>
</feature>
<name>A0ABD0P4K6_CIRMR</name>
<feature type="region of interest" description="Disordered" evidence="1">
    <location>
        <begin position="115"/>
        <end position="364"/>
    </location>
</feature>
<feature type="compositionally biased region" description="Low complexity" evidence="1">
    <location>
        <begin position="42"/>
        <end position="56"/>
    </location>
</feature>
<sequence length="364" mass="38108">VLLIYCPSHTALCCLIPNLSRLQPEQVNQKANSPPESRRSNSKASKAPPSSAVGSARGHASRRYRFFLLYCVWVSQVHRVATALSWVLKSFLFPVCYYRNSLSLSVGSHSIPDPDLEAAGTSGQQGRREGSSTRALKRSSASEPNISFSPSPAKRPKAVSSHLLESSSSGPSAPTTSPEVTEPRKAPASVSTKSKKRRALSKKSASYTGPSGASSTPSQKRKKADASSLSSSAAGPLPPRSEASRAAKPTKLASKSAASAKAGCSTVTDSSSSSASSSSSSSSSSSAATGANSCAPQGARLKQGKDQSKARRSRSASSRDKEQSKAASSSKFDWTSRFNSKVNLPKPKLLRPPPSLGPPDCRPN</sequence>
<feature type="region of interest" description="Disordered" evidence="1">
    <location>
        <begin position="26"/>
        <end position="56"/>
    </location>
</feature>
<dbReference type="Proteomes" id="UP001529510">
    <property type="component" value="Unassembled WGS sequence"/>
</dbReference>
<feature type="compositionally biased region" description="Pro residues" evidence="1">
    <location>
        <begin position="350"/>
        <end position="364"/>
    </location>
</feature>
<evidence type="ECO:0008006" key="4">
    <source>
        <dbReference type="Google" id="ProtNLM"/>
    </source>
</evidence>
<reference evidence="2 3" key="1">
    <citation type="submission" date="2024-05" db="EMBL/GenBank/DDBJ databases">
        <title>Genome sequencing and assembly of Indian major carp, Cirrhinus mrigala (Hamilton, 1822).</title>
        <authorList>
            <person name="Mohindra V."/>
            <person name="Chowdhury L.M."/>
            <person name="Lal K."/>
            <person name="Jena J.K."/>
        </authorList>
    </citation>
    <scope>NUCLEOTIDE SEQUENCE [LARGE SCALE GENOMIC DNA]</scope>
    <source>
        <strain evidence="2">CM1030</strain>
        <tissue evidence="2">Blood</tissue>
    </source>
</reference>
<evidence type="ECO:0000313" key="2">
    <source>
        <dbReference type="EMBL" id="KAL0168922.1"/>
    </source>
</evidence>
<feature type="compositionally biased region" description="Polar residues" evidence="1">
    <location>
        <begin position="26"/>
        <end position="35"/>
    </location>
</feature>
<feature type="compositionally biased region" description="Low complexity" evidence="1">
    <location>
        <begin position="246"/>
        <end position="288"/>
    </location>
</feature>
<feature type="non-terminal residue" evidence="2">
    <location>
        <position position="1"/>
    </location>
</feature>
<accession>A0ABD0P4K6</accession>
<feature type="compositionally biased region" description="Polar residues" evidence="1">
    <location>
        <begin position="325"/>
        <end position="342"/>
    </location>
</feature>
<organism evidence="2 3">
    <name type="scientific">Cirrhinus mrigala</name>
    <name type="common">Mrigala</name>
    <dbReference type="NCBI Taxonomy" id="683832"/>
    <lineage>
        <taxon>Eukaryota</taxon>
        <taxon>Metazoa</taxon>
        <taxon>Chordata</taxon>
        <taxon>Craniata</taxon>
        <taxon>Vertebrata</taxon>
        <taxon>Euteleostomi</taxon>
        <taxon>Actinopterygii</taxon>
        <taxon>Neopterygii</taxon>
        <taxon>Teleostei</taxon>
        <taxon>Ostariophysi</taxon>
        <taxon>Cypriniformes</taxon>
        <taxon>Cyprinidae</taxon>
        <taxon>Labeoninae</taxon>
        <taxon>Labeonini</taxon>
        <taxon>Cirrhinus</taxon>
    </lineage>
</organism>
<evidence type="ECO:0000313" key="3">
    <source>
        <dbReference type="Proteomes" id="UP001529510"/>
    </source>
</evidence>
<feature type="compositionally biased region" description="Polar residues" evidence="1">
    <location>
        <begin position="207"/>
        <end position="218"/>
    </location>
</feature>
<proteinExistence type="predicted"/>
<keyword evidence="3" id="KW-1185">Reference proteome</keyword>
<feature type="compositionally biased region" description="Low complexity" evidence="1">
    <location>
        <begin position="160"/>
        <end position="179"/>
    </location>
</feature>
<dbReference type="EMBL" id="JAMKFB020000018">
    <property type="protein sequence ID" value="KAL0168922.1"/>
    <property type="molecule type" value="Genomic_DNA"/>
</dbReference>
<comment type="caution">
    <text evidence="2">The sequence shown here is derived from an EMBL/GenBank/DDBJ whole genome shotgun (WGS) entry which is preliminary data.</text>
</comment>
<evidence type="ECO:0000256" key="1">
    <source>
        <dbReference type="SAM" id="MobiDB-lite"/>
    </source>
</evidence>
<dbReference type="AlphaFoldDB" id="A0ABD0P4K6"/>